<dbReference type="EMBL" id="CM042054">
    <property type="protein sequence ID" value="KAI3706181.1"/>
    <property type="molecule type" value="Genomic_DNA"/>
</dbReference>
<keyword evidence="2" id="KW-1185">Reference proteome</keyword>
<evidence type="ECO:0000313" key="2">
    <source>
        <dbReference type="Proteomes" id="UP001055879"/>
    </source>
</evidence>
<proteinExistence type="predicted"/>
<dbReference type="Proteomes" id="UP001055879">
    <property type="component" value="Linkage Group LG08"/>
</dbReference>
<reference evidence="1 2" key="2">
    <citation type="journal article" date="2022" name="Mol. Ecol. Resour.">
        <title>The genomes of chicory, endive, great burdock and yacon provide insights into Asteraceae paleo-polyploidization history and plant inulin production.</title>
        <authorList>
            <person name="Fan W."/>
            <person name="Wang S."/>
            <person name="Wang H."/>
            <person name="Wang A."/>
            <person name="Jiang F."/>
            <person name="Liu H."/>
            <person name="Zhao H."/>
            <person name="Xu D."/>
            <person name="Zhang Y."/>
        </authorList>
    </citation>
    <scope>NUCLEOTIDE SEQUENCE [LARGE SCALE GENOMIC DNA]</scope>
    <source>
        <strain evidence="2">cv. Niubang</strain>
    </source>
</reference>
<sequence length="182" mass="20929">MKKLQTFCFICSLIGHIDRQCEVRFRTLESNVVWAWHIPVSAKQKDDCGWVVNGWGRMLGGATERLRWWSPWWLMEDTLNPLVEKQWQRDIRADAALLVGALEVCSKELNRCGMGSGMVFCDCEGRVIAYRRAQRQGIREKGLRAWLLRFLISGFQFIRASELNSLSLSPLPRATAGSRKNL</sequence>
<accession>A0ACB9A9G3</accession>
<comment type="caution">
    <text evidence="1">The sequence shown here is derived from an EMBL/GenBank/DDBJ whole genome shotgun (WGS) entry which is preliminary data.</text>
</comment>
<protein>
    <submittedName>
        <fullName evidence="1">Uncharacterized protein</fullName>
    </submittedName>
</protein>
<organism evidence="1 2">
    <name type="scientific">Arctium lappa</name>
    <name type="common">Greater burdock</name>
    <name type="synonym">Lappa major</name>
    <dbReference type="NCBI Taxonomy" id="4217"/>
    <lineage>
        <taxon>Eukaryota</taxon>
        <taxon>Viridiplantae</taxon>
        <taxon>Streptophyta</taxon>
        <taxon>Embryophyta</taxon>
        <taxon>Tracheophyta</taxon>
        <taxon>Spermatophyta</taxon>
        <taxon>Magnoliopsida</taxon>
        <taxon>eudicotyledons</taxon>
        <taxon>Gunneridae</taxon>
        <taxon>Pentapetalae</taxon>
        <taxon>asterids</taxon>
        <taxon>campanulids</taxon>
        <taxon>Asterales</taxon>
        <taxon>Asteraceae</taxon>
        <taxon>Carduoideae</taxon>
        <taxon>Cardueae</taxon>
        <taxon>Arctiinae</taxon>
        <taxon>Arctium</taxon>
    </lineage>
</organism>
<name>A0ACB9A9G3_ARCLA</name>
<evidence type="ECO:0000313" key="1">
    <source>
        <dbReference type="EMBL" id="KAI3706181.1"/>
    </source>
</evidence>
<gene>
    <name evidence="1" type="ORF">L6452_23745</name>
</gene>
<reference evidence="2" key="1">
    <citation type="journal article" date="2022" name="Mol. Ecol. Resour.">
        <title>The genomes of chicory, endive, great burdock and yacon provide insights into Asteraceae palaeo-polyploidization history and plant inulin production.</title>
        <authorList>
            <person name="Fan W."/>
            <person name="Wang S."/>
            <person name="Wang H."/>
            <person name="Wang A."/>
            <person name="Jiang F."/>
            <person name="Liu H."/>
            <person name="Zhao H."/>
            <person name="Xu D."/>
            <person name="Zhang Y."/>
        </authorList>
    </citation>
    <scope>NUCLEOTIDE SEQUENCE [LARGE SCALE GENOMIC DNA]</scope>
    <source>
        <strain evidence="2">cv. Niubang</strain>
    </source>
</reference>